<evidence type="ECO:0000313" key="2">
    <source>
        <dbReference type="EMBL" id="GIE42974.1"/>
    </source>
</evidence>
<reference evidence="2 3" key="1">
    <citation type="submission" date="2021-01" db="EMBL/GenBank/DDBJ databases">
        <title>Whole genome shotgun sequence of Actinoplanes lobatus NBRC 12513.</title>
        <authorList>
            <person name="Komaki H."/>
            <person name="Tamura T."/>
        </authorList>
    </citation>
    <scope>NUCLEOTIDE SEQUENCE [LARGE SCALE GENOMIC DNA]</scope>
    <source>
        <strain evidence="2 3">NBRC 12513</strain>
    </source>
</reference>
<keyword evidence="3" id="KW-1185">Reference proteome</keyword>
<dbReference type="EMBL" id="BOMP01000099">
    <property type="protein sequence ID" value="GIE42974.1"/>
    <property type="molecule type" value="Genomic_DNA"/>
</dbReference>
<name>A0ABQ4AR14_9ACTN</name>
<accession>A0ABQ4AR14</accession>
<dbReference type="Proteomes" id="UP000631312">
    <property type="component" value="Unassembled WGS sequence"/>
</dbReference>
<sequence length="119" mass="12536">MGVADPVPLTREVEQDLSDQQADQFGVGQPLRTASPPSALRDEVIVNEDVRCGEKGVDVSSHEPTTTLFPISIRPHASRPDLGLSHLDRRQIAGQDPGGLGPQCRVAGRGACSASASAR</sequence>
<evidence type="ECO:0000313" key="3">
    <source>
        <dbReference type="Proteomes" id="UP000631312"/>
    </source>
</evidence>
<organism evidence="2 3">
    <name type="scientific">Actinoplanes lobatus</name>
    <dbReference type="NCBI Taxonomy" id="113568"/>
    <lineage>
        <taxon>Bacteria</taxon>
        <taxon>Bacillati</taxon>
        <taxon>Actinomycetota</taxon>
        <taxon>Actinomycetes</taxon>
        <taxon>Micromonosporales</taxon>
        <taxon>Micromonosporaceae</taxon>
        <taxon>Actinoplanes</taxon>
    </lineage>
</organism>
<comment type="caution">
    <text evidence="2">The sequence shown here is derived from an EMBL/GenBank/DDBJ whole genome shotgun (WGS) entry which is preliminary data.</text>
</comment>
<gene>
    <name evidence="2" type="ORF">Alo02nite_58720</name>
</gene>
<proteinExistence type="predicted"/>
<evidence type="ECO:0000256" key="1">
    <source>
        <dbReference type="SAM" id="MobiDB-lite"/>
    </source>
</evidence>
<protein>
    <submittedName>
        <fullName evidence="2">Uncharacterized protein</fullName>
    </submittedName>
</protein>
<feature type="region of interest" description="Disordered" evidence="1">
    <location>
        <begin position="1"/>
        <end position="36"/>
    </location>
</feature>